<dbReference type="EMBL" id="KK207909">
    <property type="protein sequence ID" value="EZF49188.1"/>
    <property type="molecule type" value="Genomic_DNA"/>
</dbReference>
<sequence>MVQEKEEEEKDRKARSYERKKAIQQPVPRSVDLWRAKEVDVTGKTVEMDISSQWVSCEDGE</sequence>
<gene>
    <name evidence="2" type="ORF">H103_07308</name>
</gene>
<dbReference type="HOGENOM" id="CLU_2924380_0_0_1"/>
<proteinExistence type="predicted"/>
<dbReference type="AlphaFoldDB" id="A0A022VTZ3"/>
<evidence type="ECO:0000256" key="1">
    <source>
        <dbReference type="SAM" id="MobiDB-lite"/>
    </source>
</evidence>
<protein>
    <submittedName>
        <fullName evidence="2">Uncharacterized protein</fullName>
    </submittedName>
</protein>
<feature type="compositionally biased region" description="Basic and acidic residues" evidence="1">
    <location>
        <begin position="10"/>
        <end position="21"/>
    </location>
</feature>
<organism evidence="2">
    <name type="scientific">Trichophyton rubrum CBS 288.86</name>
    <dbReference type="NCBI Taxonomy" id="1215330"/>
    <lineage>
        <taxon>Eukaryota</taxon>
        <taxon>Fungi</taxon>
        <taxon>Dikarya</taxon>
        <taxon>Ascomycota</taxon>
        <taxon>Pezizomycotina</taxon>
        <taxon>Eurotiomycetes</taxon>
        <taxon>Eurotiomycetidae</taxon>
        <taxon>Onygenales</taxon>
        <taxon>Arthrodermataceae</taxon>
        <taxon>Trichophyton</taxon>
    </lineage>
</organism>
<reference evidence="2" key="1">
    <citation type="submission" date="2014-02" db="EMBL/GenBank/DDBJ databases">
        <title>The Genome Sequence of Trichophyton rubrum (morphotype fischeri) CBS 288.86.</title>
        <authorList>
            <consortium name="The Broad Institute Genomics Platform"/>
            <person name="Cuomo C.A."/>
            <person name="White T.C."/>
            <person name="Graser Y."/>
            <person name="Martinez-Rossi N."/>
            <person name="Heitman J."/>
            <person name="Young S.K."/>
            <person name="Zeng Q."/>
            <person name="Gargeya S."/>
            <person name="Abouelleil A."/>
            <person name="Alvarado L."/>
            <person name="Chapman S.B."/>
            <person name="Gainer-Dewar J."/>
            <person name="Goldberg J."/>
            <person name="Griggs A."/>
            <person name="Gujja S."/>
            <person name="Hansen M."/>
            <person name="Howarth C."/>
            <person name="Imamovic A."/>
            <person name="Larimer J."/>
            <person name="Martinez D."/>
            <person name="Murphy C."/>
            <person name="Pearson M.D."/>
            <person name="Persinoti G."/>
            <person name="Poon T."/>
            <person name="Priest M."/>
            <person name="Roberts A.D."/>
            <person name="Saif S."/>
            <person name="Shea T.D."/>
            <person name="Sykes S.N."/>
            <person name="Wortman J."/>
            <person name="Nusbaum C."/>
            <person name="Birren B."/>
        </authorList>
    </citation>
    <scope>NUCLEOTIDE SEQUENCE [LARGE SCALE GENOMIC DNA]</scope>
    <source>
        <strain evidence="2">CBS 288.86</strain>
    </source>
</reference>
<dbReference type="Proteomes" id="UP000023758">
    <property type="component" value="Unassembled WGS sequence"/>
</dbReference>
<accession>A0A022VTZ3</accession>
<evidence type="ECO:0000313" key="2">
    <source>
        <dbReference type="EMBL" id="EZF49188.1"/>
    </source>
</evidence>
<feature type="region of interest" description="Disordered" evidence="1">
    <location>
        <begin position="1"/>
        <end position="23"/>
    </location>
</feature>
<name>A0A022VTZ3_TRIRU</name>